<dbReference type="AlphaFoldDB" id="A0A1E5QPY0"/>
<comment type="cofactor">
    <cofactor evidence="6">
        <name>Fe(2+)</name>
        <dbReference type="ChEBI" id="CHEBI:29033"/>
    </cofactor>
    <text evidence="6">Binds 1 Fe(2+) ion.</text>
</comment>
<keyword evidence="3 6" id="KW-0378">Hydrolase</keyword>
<dbReference type="GO" id="GO:0006412">
    <property type="term" value="P:translation"/>
    <property type="evidence" value="ECO:0007669"/>
    <property type="project" value="UniProtKB-UniRule"/>
</dbReference>
<dbReference type="GO" id="GO:0042586">
    <property type="term" value="F:peptide deformylase activity"/>
    <property type="evidence" value="ECO:0007669"/>
    <property type="project" value="UniProtKB-UniRule"/>
</dbReference>
<dbReference type="PIRSF" id="PIRSF004749">
    <property type="entry name" value="Pep_def"/>
    <property type="match status" value="1"/>
</dbReference>
<comment type="catalytic activity">
    <reaction evidence="6">
        <text>N-terminal N-formyl-L-methionyl-[peptide] + H2O = N-terminal L-methionyl-[peptide] + formate</text>
        <dbReference type="Rhea" id="RHEA:24420"/>
        <dbReference type="Rhea" id="RHEA-COMP:10639"/>
        <dbReference type="Rhea" id="RHEA-COMP:10640"/>
        <dbReference type="ChEBI" id="CHEBI:15377"/>
        <dbReference type="ChEBI" id="CHEBI:15740"/>
        <dbReference type="ChEBI" id="CHEBI:49298"/>
        <dbReference type="ChEBI" id="CHEBI:64731"/>
        <dbReference type="EC" id="3.5.1.88"/>
    </reaction>
</comment>
<keyword evidence="5 6" id="KW-0408">Iron</keyword>
<feature type="binding site" evidence="6">
    <location>
        <position position="143"/>
    </location>
    <ligand>
        <name>Fe cation</name>
        <dbReference type="ChEBI" id="CHEBI:24875"/>
    </ligand>
</feature>
<name>A0A1E5QPY0_9CYAN</name>
<feature type="active site" evidence="6">
    <location>
        <position position="144"/>
    </location>
</feature>
<dbReference type="EMBL" id="MJGC01000032">
    <property type="protein sequence ID" value="OEJ76725.1"/>
    <property type="molecule type" value="Genomic_DNA"/>
</dbReference>
<protein>
    <recommendedName>
        <fullName evidence="6">Peptide deformylase</fullName>
        <shortName evidence="6">PDF</shortName>
        <ecNumber evidence="6">3.5.1.88</ecNumber>
    </recommendedName>
    <alternativeName>
        <fullName evidence="6">Polypeptide deformylase</fullName>
    </alternativeName>
</protein>
<dbReference type="Pfam" id="PF01327">
    <property type="entry name" value="Pep_deformylase"/>
    <property type="match status" value="1"/>
</dbReference>
<dbReference type="CDD" id="cd00487">
    <property type="entry name" value="Pep_deformylase"/>
    <property type="match status" value="1"/>
</dbReference>
<dbReference type="HAMAP" id="MF_00163">
    <property type="entry name" value="Pep_deformylase"/>
    <property type="match status" value="1"/>
</dbReference>
<comment type="function">
    <text evidence="6">Removes the formyl group from the N-terminal Met of newly synthesized proteins. Requires at least a dipeptide for an efficient rate of reaction. N-terminal L-methionine is a prerequisite for activity but the enzyme has broad specificity at other positions.</text>
</comment>
<comment type="similarity">
    <text evidence="1 6">Belongs to the polypeptide deformylase family.</text>
</comment>
<dbReference type="STRING" id="1781255.BH720_02900"/>
<dbReference type="PANTHER" id="PTHR10458">
    <property type="entry name" value="PEPTIDE DEFORMYLASE"/>
    <property type="match status" value="1"/>
</dbReference>
<dbReference type="SUPFAM" id="SSF56420">
    <property type="entry name" value="Peptide deformylase"/>
    <property type="match status" value="1"/>
</dbReference>
<keyword evidence="4 6" id="KW-0648">Protein biosynthesis</keyword>
<feature type="binding site" evidence="6">
    <location>
        <position position="101"/>
    </location>
    <ligand>
        <name>Fe cation</name>
        <dbReference type="ChEBI" id="CHEBI:24875"/>
    </ligand>
</feature>
<dbReference type="FunFam" id="3.90.45.10:FF:000003">
    <property type="entry name" value="Peptide deformylase"/>
    <property type="match status" value="1"/>
</dbReference>
<dbReference type="PANTHER" id="PTHR10458:SF21">
    <property type="entry name" value="PEPTIDE DEFORMYLASE"/>
    <property type="match status" value="1"/>
</dbReference>
<gene>
    <name evidence="6" type="primary">def</name>
    <name evidence="7" type="ORF">BH720_02900</name>
</gene>
<dbReference type="GO" id="GO:0046872">
    <property type="term" value="F:metal ion binding"/>
    <property type="evidence" value="ECO:0007669"/>
    <property type="project" value="UniProtKB-KW"/>
</dbReference>
<evidence type="ECO:0000256" key="1">
    <source>
        <dbReference type="ARBA" id="ARBA00010759"/>
    </source>
</evidence>
<feature type="binding site" evidence="6">
    <location>
        <position position="147"/>
    </location>
    <ligand>
        <name>Fe cation</name>
        <dbReference type="ChEBI" id="CHEBI:24875"/>
    </ligand>
</feature>
<evidence type="ECO:0000256" key="4">
    <source>
        <dbReference type="ARBA" id="ARBA00022917"/>
    </source>
</evidence>
<dbReference type="NCBIfam" id="NF001159">
    <property type="entry name" value="PRK00150.1-3"/>
    <property type="match status" value="1"/>
</dbReference>
<dbReference type="PRINTS" id="PR01576">
    <property type="entry name" value="PDEFORMYLASE"/>
</dbReference>
<dbReference type="EC" id="3.5.1.88" evidence="6"/>
<evidence type="ECO:0000256" key="3">
    <source>
        <dbReference type="ARBA" id="ARBA00022801"/>
    </source>
</evidence>
<comment type="caution">
    <text evidence="7">The sequence shown here is derived from an EMBL/GenBank/DDBJ whole genome shotgun (WGS) entry which is preliminary data.</text>
</comment>
<reference evidence="7" key="1">
    <citation type="submission" date="2016-09" db="EMBL/GenBank/DDBJ databases">
        <title>Draft genome of thermotolerant cyanobacterium Desertifilum sp. strain IPPAS B-1220.</title>
        <authorList>
            <person name="Sinetova M.A."/>
            <person name="Bolakhan K."/>
            <person name="Zayadan B.K."/>
            <person name="Mironov K.S."/>
            <person name="Ustinova V."/>
            <person name="Kupriyanova E.V."/>
            <person name="Sidorov R.A."/>
            <person name="Skrypnik A.N."/>
            <person name="Gogoleva N.E."/>
            <person name="Gogolev Y.V."/>
            <person name="Los D.A."/>
        </authorList>
    </citation>
    <scope>NUCLEOTIDE SEQUENCE [LARGE SCALE GENOMIC DNA]</scope>
    <source>
        <strain evidence="7">IPPAS B-1220</strain>
    </source>
</reference>
<evidence type="ECO:0000313" key="7">
    <source>
        <dbReference type="EMBL" id="OEJ76725.1"/>
    </source>
</evidence>
<dbReference type="InterPro" id="IPR036821">
    <property type="entry name" value="Peptide_deformylase_sf"/>
</dbReference>
<evidence type="ECO:0000256" key="2">
    <source>
        <dbReference type="ARBA" id="ARBA00022723"/>
    </source>
</evidence>
<evidence type="ECO:0000256" key="6">
    <source>
        <dbReference type="HAMAP-Rule" id="MF_00163"/>
    </source>
</evidence>
<evidence type="ECO:0000256" key="5">
    <source>
        <dbReference type="ARBA" id="ARBA00023004"/>
    </source>
</evidence>
<dbReference type="Gene3D" id="3.90.45.10">
    <property type="entry name" value="Peptide deformylase"/>
    <property type="match status" value="1"/>
</dbReference>
<dbReference type="RefSeq" id="WP_069965655.1">
    <property type="nucleotide sequence ID" value="NZ_CM124774.1"/>
</dbReference>
<proteinExistence type="inferred from homology"/>
<sequence>MSDLPTLCLLDHPILRQVARPVEAVGDRILQTTIEQLTLTMQAANGVGIAAPQIGLPYQLLIVASRPNPRYPHAPEMSPTPMINPRLIATSSEVEKGWEGCLSIPKIRGLVPRYSEVEVEYTTPTGQIQQQILTGFVARIFQHEFDHLNGLLFIDRVENSQELLSEQDYQLLLQSQS</sequence>
<dbReference type="OrthoDB" id="9784988at2"/>
<dbReference type="NCBIfam" id="TIGR00079">
    <property type="entry name" value="pept_deformyl"/>
    <property type="match status" value="1"/>
</dbReference>
<accession>A0A1E5QPY0</accession>
<organism evidence="7">
    <name type="scientific">Desertifilum tharense IPPAS B-1220</name>
    <dbReference type="NCBI Taxonomy" id="1781255"/>
    <lineage>
        <taxon>Bacteria</taxon>
        <taxon>Bacillati</taxon>
        <taxon>Cyanobacteriota</taxon>
        <taxon>Cyanophyceae</taxon>
        <taxon>Desertifilales</taxon>
        <taxon>Desertifilaceae</taxon>
        <taxon>Desertifilum</taxon>
    </lineage>
</organism>
<dbReference type="InterPro" id="IPR023635">
    <property type="entry name" value="Peptide_deformylase"/>
</dbReference>
<keyword evidence="2 6" id="KW-0479">Metal-binding</keyword>